<reference evidence="1" key="1">
    <citation type="submission" date="2017-02" db="EMBL/GenBank/DDBJ databases">
        <authorList>
            <person name="Regsiter A."/>
            <person name="William W."/>
        </authorList>
    </citation>
    <scope>NUCLEOTIDE SEQUENCE</scope>
    <source>
        <strain evidence="1">BdmA 4</strain>
    </source>
</reference>
<sequence>MSMQLSCPRCGKTRDVETVEREEKVTIRGREVPFTARFSRCMTCGEEFEAPGQLDANLDAAREAYTRLYEAPKPEELVALRTRYGASQKAFSIILGFGELTMNSYENGATPDSTNRLLLKLAAKPYIFKEMYTINKDRIGAIQRQRIEASKGFQSAMRWDGLEALSASLTALQCEKIEVCAEKSGLSVPEQIARYVGCASFQDYTRLYAEARWTSGTTRQISATSMLANSVSGAA</sequence>
<proteinExistence type="predicted"/>
<dbReference type="InterPro" id="IPR010982">
    <property type="entry name" value="Lambda_DNA-bd_dom_sf"/>
</dbReference>
<dbReference type="InterPro" id="IPR022452">
    <property type="entry name" value="MqsA"/>
</dbReference>
<accession>A0A3P3XPY7</accession>
<dbReference type="GO" id="GO:0003677">
    <property type="term" value="F:DNA binding"/>
    <property type="evidence" value="ECO:0007669"/>
    <property type="project" value="InterPro"/>
</dbReference>
<protein>
    <submittedName>
        <fullName evidence="1">Putative zinc finger/helix-turn-helix protein, YgiT family</fullName>
    </submittedName>
</protein>
<dbReference type="AlphaFoldDB" id="A0A3P3XPY7"/>
<gene>
    <name evidence="1" type="ORF">SPIRO4BDMA_40681</name>
</gene>
<organism evidence="1">
    <name type="scientific">uncultured spirochete</name>
    <dbReference type="NCBI Taxonomy" id="156406"/>
    <lineage>
        <taxon>Bacteria</taxon>
        <taxon>Pseudomonadati</taxon>
        <taxon>Spirochaetota</taxon>
        <taxon>Spirochaetia</taxon>
        <taxon>Spirochaetales</taxon>
        <taxon>environmental samples</taxon>
    </lineage>
</organism>
<dbReference type="NCBIfam" id="TIGR03830">
    <property type="entry name" value="CxxCG_CxxCG_HTH"/>
    <property type="match status" value="1"/>
</dbReference>
<name>A0A3P3XPY7_9SPIR</name>
<dbReference type="Gene3D" id="1.10.260.40">
    <property type="entry name" value="lambda repressor-like DNA-binding domains"/>
    <property type="match status" value="1"/>
</dbReference>
<evidence type="ECO:0000313" key="1">
    <source>
        <dbReference type="EMBL" id="SLM18109.1"/>
    </source>
</evidence>
<dbReference type="EMBL" id="FWDO01000004">
    <property type="protein sequence ID" value="SLM18109.1"/>
    <property type="molecule type" value="Genomic_DNA"/>
</dbReference>